<feature type="transmembrane region" description="Helical" evidence="1">
    <location>
        <begin position="340"/>
        <end position="358"/>
    </location>
</feature>
<keyword evidence="3" id="KW-1185">Reference proteome</keyword>
<dbReference type="PIRSF" id="PIRSF019466">
    <property type="entry name" value="EutH"/>
    <property type="match status" value="1"/>
</dbReference>
<feature type="transmembrane region" description="Helical" evidence="1">
    <location>
        <begin position="138"/>
        <end position="159"/>
    </location>
</feature>
<dbReference type="NCBIfam" id="NF011666">
    <property type="entry name" value="PRK15086.1-2"/>
    <property type="match status" value="1"/>
</dbReference>
<feature type="transmembrane region" description="Helical" evidence="1">
    <location>
        <begin position="165"/>
        <end position="187"/>
    </location>
</feature>
<keyword evidence="1" id="KW-0472">Membrane</keyword>
<proteinExistence type="predicted"/>
<dbReference type="AlphaFoldDB" id="A0A8J2ZRP0"/>
<dbReference type="PANTHER" id="PTHR40089:SF1">
    <property type="entry name" value="ETHANOLAMINE PERMEASE EUTH-RELATED"/>
    <property type="match status" value="1"/>
</dbReference>
<dbReference type="GO" id="GO:0034228">
    <property type="term" value="F:ethanolamine transmembrane transporter activity"/>
    <property type="evidence" value="ECO:0007669"/>
    <property type="project" value="InterPro"/>
</dbReference>
<evidence type="ECO:0000313" key="3">
    <source>
        <dbReference type="Proteomes" id="UP000602050"/>
    </source>
</evidence>
<feature type="transmembrane region" description="Helical" evidence="1">
    <location>
        <begin position="307"/>
        <end position="328"/>
    </location>
</feature>
<feature type="transmembrane region" description="Helical" evidence="1">
    <location>
        <begin position="104"/>
        <end position="131"/>
    </location>
</feature>
<evidence type="ECO:0000313" key="2">
    <source>
        <dbReference type="EMBL" id="GGH74494.1"/>
    </source>
</evidence>
<name>A0A8J2ZRP0_9BACI</name>
<feature type="transmembrane region" description="Helical" evidence="1">
    <location>
        <begin position="36"/>
        <end position="59"/>
    </location>
</feature>
<feature type="transmembrane region" description="Helical" evidence="1">
    <location>
        <begin position="235"/>
        <end position="256"/>
    </location>
</feature>
<reference evidence="2" key="2">
    <citation type="submission" date="2020-09" db="EMBL/GenBank/DDBJ databases">
        <authorList>
            <person name="Sun Q."/>
            <person name="Zhou Y."/>
        </authorList>
    </citation>
    <scope>NUCLEOTIDE SEQUENCE</scope>
    <source>
        <strain evidence="2">CGMCC 1.12360</strain>
    </source>
</reference>
<evidence type="ECO:0000256" key="1">
    <source>
        <dbReference type="SAM" id="Phobius"/>
    </source>
</evidence>
<keyword evidence="1" id="KW-0812">Transmembrane</keyword>
<accession>A0A8J2ZRP0</accession>
<dbReference type="Pfam" id="PF04346">
    <property type="entry name" value="EutH"/>
    <property type="match status" value="1"/>
</dbReference>
<dbReference type="Proteomes" id="UP000602050">
    <property type="component" value="Unassembled WGS sequence"/>
</dbReference>
<sequence length="373" mass="38783">MGINEIVIYLMVIFMVVGAIDKIFKNKLKLGDKFDEGLMAMGSLALAMVGIIVMAPILAKVLSPIVVPVYTALGADPAMFAGSLLAIDMGGLPLAQEMALTEDAAMFSGIILGAMMGATIVFSIPVSLGIIRKEDQSYLATGMLAGFISIPAGGIVGGLVAGYSFMMVITNLIPIFILAALIILGLWKIPQQMIKGFTIFGYGVVIVATAGLAIGIIDVLTGITIIPGIGSLEEGIQIVGSIAIVLAGAFVMVEVITRVFKKPLMRVGKMLGMNDVSAAGMVATLANNIAMFNLMKDMDNRGKIINVAFSVPAAFMLGDHLGFAAGVARDMIFPMIAGKAAGGIVAIIIAIVISNIILGKQVESTEEKKASAN</sequence>
<feature type="transmembrane region" description="Helical" evidence="1">
    <location>
        <begin position="199"/>
        <end position="229"/>
    </location>
</feature>
<dbReference type="InterPro" id="IPR007441">
    <property type="entry name" value="EutH"/>
</dbReference>
<keyword evidence="1" id="KW-1133">Transmembrane helix</keyword>
<dbReference type="PANTHER" id="PTHR40089">
    <property type="entry name" value="ETHANOLAMINE UTILIZATION PROTEIN EUTH"/>
    <property type="match status" value="1"/>
</dbReference>
<reference evidence="2" key="1">
    <citation type="journal article" date="2014" name="Int. J. Syst. Evol. Microbiol.">
        <title>Complete genome sequence of Corynebacterium casei LMG S-19264T (=DSM 44701T), isolated from a smear-ripened cheese.</title>
        <authorList>
            <consortium name="US DOE Joint Genome Institute (JGI-PGF)"/>
            <person name="Walter F."/>
            <person name="Albersmeier A."/>
            <person name="Kalinowski J."/>
            <person name="Ruckert C."/>
        </authorList>
    </citation>
    <scope>NUCLEOTIDE SEQUENCE</scope>
    <source>
        <strain evidence="2">CGMCC 1.12360</strain>
    </source>
</reference>
<feature type="transmembrane region" description="Helical" evidence="1">
    <location>
        <begin position="6"/>
        <end position="24"/>
    </location>
</feature>
<dbReference type="NCBIfam" id="NF011667">
    <property type="entry name" value="PRK15086.1-3"/>
    <property type="match status" value="1"/>
</dbReference>
<dbReference type="RefSeq" id="WP_188391618.1">
    <property type="nucleotide sequence ID" value="NZ_BMEV01000019.1"/>
</dbReference>
<protein>
    <submittedName>
        <fullName evidence="2">Ethanolamine utilization protein EutH</fullName>
    </submittedName>
</protein>
<dbReference type="EMBL" id="BMEV01000019">
    <property type="protein sequence ID" value="GGH74494.1"/>
    <property type="molecule type" value="Genomic_DNA"/>
</dbReference>
<organism evidence="2 3">
    <name type="scientific">Compostibacillus humi</name>
    <dbReference type="NCBI Taxonomy" id="1245525"/>
    <lineage>
        <taxon>Bacteria</taxon>
        <taxon>Bacillati</taxon>
        <taxon>Bacillota</taxon>
        <taxon>Bacilli</taxon>
        <taxon>Bacillales</taxon>
        <taxon>Bacillaceae</taxon>
        <taxon>Compostibacillus</taxon>
    </lineage>
</organism>
<gene>
    <name evidence="2" type="ORF">GCM10010978_13420</name>
</gene>
<dbReference type="GO" id="GO:0005886">
    <property type="term" value="C:plasma membrane"/>
    <property type="evidence" value="ECO:0007669"/>
    <property type="project" value="TreeGrafter"/>
</dbReference>
<comment type="caution">
    <text evidence="2">The sequence shown here is derived from an EMBL/GenBank/DDBJ whole genome shotgun (WGS) entry which is preliminary data.</text>
</comment>